<reference evidence="3" key="1">
    <citation type="submission" date="2025-08" db="UniProtKB">
        <authorList>
            <consortium name="RefSeq"/>
        </authorList>
    </citation>
    <scope>IDENTIFICATION</scope>
</reference>
<dbReference type="InterPro" id="IPR013783">
    <property type="entry name" value="Ig-like_fold"/>
</dbReference>
<dbReference type="OrthoDB" id="8876985at2759"/>
<sequence length="225" mass="25030">MNIASMEKNTALFHSEYKTRVSVSNKTLVLNGVIPSDSGVYSVREKKTNEIISVCNVTVSVHHSSLQLKTNESVRLNLFTSVPVEVILTWTNSYDSEDVVICTVENHKPDCLPQYKTRVSVSDNTLVLNGVRPSDSGIYTVREKETNEIINVYNISVSGNDSGDSWLTLLIVLIPVSVVVVLLMVVFICLMRKYAFPVEIPVLLSSSLTVNPSDIECRYQSVFSH</sequence>
<feature type="transmembrane region" description="Helical" evidence="1">
    <location>
        <begin position="166"/>
        <end position="190"/>
    </location>
</feature>
<dbReference type="Gene3D" id="2.60.40.10">
    <property type="entry name" value="Immunoglobulins"/>
    <property type="match status" value="2"/>
</dbReference>
<dbReference type="RefSeq" id="XP_030641371.1">
    <property type="nucleotide sequence ID" value="XM_030785511.1"/>
</dbReference>
<dbReference type="Proteomes" id="UP000504632">
    <property type="component" value="Chromosome 9"/>
</dbReference>
<dbReference type="GeneID" id="115821708"/>
<dbReference type="InterPro" id="IPR036179">
    <property type="entry name" value="Ig-like_dom_sf"/>
</dbReference>
<name>A0A6J2WDB8_CHACN</name>
<proteinExistence type="predicted"/>
<gene>
    <name evidence="3" type="primary">LOC115821708</name>
</gene>
<keyword evidence="1" id="KW-0812">Transmembrane</keyword>
<keyword evidence="1" id="KW-0472">Membrane</keyword>
<evidence type="ECO:0000313" key="3">
    <source>
        <dbReference type="RefSeq" id="XP_030641371.1"/>
    </source>
</evidence>
<keyword evidence="2" id="KW-1185">Reference proteome</keyword>
<dbReference type="InParanoid" id="A0A6J2WDB8"/>
<keyword evidence="1" id="KW-1133">Transmembrane helix</keyword>
<dbReference type="FunCoup" id="A0A6J2WDB8">
    <property type="interactions" value="782"/>
</dbReference>
<dbReference type="AlphaFoldDB" id="A0A6J2WDB8"/>
<protein>
    <submittedName>
        <fullName evidence="3">Uncharacterized protein LOC115821708</fullName>
    </submittedName>
</protein>
<organism evidence="2 3">
    <name type="scientific">Chanos chanos</name>
    <name type="common">Milkfish</name>
    <name type="synonym">Mugil chanos</name>
    <dbReference type="NCBI Taxonomy" id="29144"/>
    <lineage>
        <taxon>Eukaryota</taxon>
        <taxon>Metazoa</taxon>
        <taxon>Chordata</taxon>
        <taxon>Craniata</taxon>
        <taxon>Vertebrata</taxon>
        <taxon>Euteleostomi</taxon>
        <taxon>Actinopterygii</taxon>
        <taxon>Neopterygii</taxon>
        <taxon>Teleostei</taxon>
        <taxon>Ostariophysi</taxon>
        <taxon>Gonorynchiformes</taxon>
        <taxon>Chanidae</taxon>
        <taxon>Chanos</taxon>
    </lineage>
</organism>
<accession>A0A6J2WDB8</accession>
<evidence type="ECO:0000256" key="1">
    <source>
        <dbReference type="SAM" id="Phobius"/>
    </source>
</evidence>
<dbReference type="SUPFAM" id="SSF48726">
    <property type="entry name" value="Immunoglobulin"/>
    <property type="match status" value="1"/>
</dbReference>
<evidence type="ECO:0000313" key="2">
    <source>
        <dbReference type="Proteomes" id="UP000504632"/>
    </source>
</evidence>